<dbReference type="Proteomes" id="UP000308600">
    <property type="component" value="Unassembled WGS sequence"/>
</dbReference>
<sequence>MARDVATTLPAEIWLHVFSLLGIWDIRSMMKVHRAFYTYSRPFLWRSLVLCTLESKDRWQAKAIIRNPTLGQHITELNLRPTFSLFGGTRPPIRAWTSIWVADPPIQTWFGLLSRIDWHQPRRSLRHFTYSQKTLSTALAVIPHLTGLRKLWVSPRFIPGSSPNPEPYYKLWSNLQTNHLTSIAFSLPSWASLQIFSGALSNSRVTFPCLETLDLHIFVPLSDNYDPDQFERGIRVIADAGRDSLRFLRLASPPWDAQFSSSKLFSGIGFFPHLIHFDYTAFSYEDEAPVTRFIARHRSSLDRLNITGFVHQLFPRLLVSGSDNTAIHSMNLTSLVLKYRVKHDFLWSIGEPSLRSYADTLTTLIITPYWWGPDAFSYQDIDRLVSSLYRSPNGALLQQFKIPITYLCPEVFDLLSNRLENLHTLEILYHALVACLDSEAEEPLVFWENMGDKTYPNWKIQWFNLDTIDEIGTERSRKEVMHRVFKLAIPSIKKFEARNWTDLEVKIESHH</sequence>
<accession>A0ACD3ACB4</accession>
<name>A0ACD3ACB4_9AGAR</name>
<gene>
    <name evidence="1" type="ORF">BDN72DRAFT_964103</name>
</gene>
<reference evidence="1 2" key="1">
    <citation type="journal article" date="2019" name="Nat. Ecol. Evol.">
        <title>Megaphylogeny resolves global patterns of mushroom evolution.</title>
        <authorList>
            <person name="Varga T."/>
            <person name="Krizsan K."/>
            <person name="Foldi C."/>
            <person name="Dima B."/>
            <person name="Sanchez-Garcia M."/>
            <person name="Sanchez-Ramirez S."/>
            <person name="Szollosi G.J."/>
            <person name="Szarkandi J.G."/>
            <person name="Papp V."/>
            <person name="Albert L."/>
            <person name="Andreopoulos W."/>
            <person name="Angelini C."/>
            <person name="Antonin V."/>
            <person name="Barry K.W."/>
            <person name="Bougher N.L."/>
            <person name="Buchanan P."/>
            <person name="Buyck B."/>
            <person name="Bense V."/>
            <person name="Catcheside P."/>
            <person name="Chovatia M."/>
            <person name="Cooper J."/>
            <person name="Damon W."/>
            <person name="Desjardin D."/>
            <person name="Finy P."/>
            <person name="Geml J."/>
            <person name="Haridas S."/>
            <person name="Hughes K."/>
            <person name="Justo A."/>
            <person name="Karasinski D."/>
            <person name="Kautmanova I."/>
            <person name="Kiss B."/>
            <person name="Kocsube S."/>
            <person name="Kotiranta H."/>
            <person name="LaButti K.M."/>
            <person name="Lechner B.E."/>
            <person name="Liimatainen K."/>
            <person name="Lipzen A."/>
            <person name="Lukacs Z."/>
            <person name="Mihaltcheva S."/>
            <person name="Morgado L.N."/>
            <person name="Niskanen T."/>
            <person name="Noordeloos M.E."/>
            <person name="Ohm R.A."/>
            <person name="Ortiz-Santana B."/>
            <person name="Ovrebo C."/>
            <person name="Racz N."/>
            <person name="Riley R."/>
            <person name="Savchenko A."/>
            <person name="Shiryaev A."/>
            <person name="Soop K."/>
            <person name="Spirin V."/>
            <person name="Szebenyi C."/>
            <person name="Tomsovsky M."/>
            <person name="Tulloss R.E."/>
            <person name="Uehling J."/>
            <person name="Grigoriev I.V."/>
            <person name="Vagvolgyi C."/>
            <person name="Papp T."/>
            <person name="Martin F.M."/>
            <person name="Miettinen O."/>
            <person name="Hibbett D.S."/>
            <person name="Nagy L.G."/>
        </authorList>
    </citation>
    <scope>NUCLEOTIDE SEQUENCE [LARGE SCALE GENOMIC DNA]</scope>
    <source>
        <strain evidence="1 2">NL-1719</strain>
    </source>
</reference>
<evidence type="ECO:0000313" key="1">
    <source>
        <dbReference type="EMBL" id="TFK63161.1"/>
    </source>
</evidence>
<protein>
    <submittedName>
        <fullName evidence="1">Uncharacterized protein</fullName>
    </submittedName>
</protein>
<dbReference type="EMBL" id="ML208537">
    <property type="protein sequence ID" value="TFK63161.1"/>
    <property type="molecule type" value="Genomic_DNA"/>
</dbReference>
<evidence type="ECO:0000313" key="2">
    <source>
        <dbReference type="Proteomes" id="UP000308600"/>
    </source>
</evidence>
<keyword evidence="2" id="KW-1185">Reference proteome</keyword>
<proteinExistence type="predicted"/>
<organism evidence="1 2">
    <name type="scientific">Pluteus cervinus</name>
    <dbReference type="NCBI Taxonomy" id="181527"/>
    <lineage>
        <taxon>Eukaryota</taxon>
        <taxon>Fungi</taxon>
        <taxon>Dikarya</taxon>
        <taxon>Basidiomycota</taxon>
        <taxon>Agaricomycotina</taxon>
        <taxon>Agaricomycetes</taxon>
        <taxon>Agaricomycetidae</taxon>
        <taxon>Agaricales</taxon>
        <taxon>Pluteineae</taxon>
        <taxon>Pluteaceae</taxon>
        <taxon>Pluteus</taxon>
    </lineage>
</organism>